<dbReference type="RefSeq" id="WP_348518156.1">
    <property type="nucleotide sequence ID" value="NZ_CP155620.1"/>
</dbReference>
<keyword evidence="9" id="KW-0645">Protease</keyword>
<feature type="transmembrane region" description="Helical" evidence="7">
    <location>
        <begin position="153"/>
        <end position="171"/>
    </location>
</feature>
<sequence>MAVIVLIAINILCFLLISSAYNAYFGLNLLMLEKAYYWQVLSSMFIHANLTHLILNMMVLYQFGTILERWLGAMKFFVLYFLGGLLCSLLSFVYIYFEFTMTQEVVNVVGASGAICVLMGYYAFLDKNSLKGLLIAILLISFLPLLMGVNIAWYGHIFGFVCGYILARIGFLQRR</sequence>
<gene>
    <name evidence="9" type="ORF">AAH949_05340</name>
</gene>
<evidence type="ECO:0000256" key="1">
    <source>
        <dbReference type="ARBA" id="ARBA00004141"/>
    </source>
</evidence>
<dbReference type="GO" id="GO:0004252">
    <property type="term" value="F:serine-type endopeptidase activity"/>
    <property type="evidence" value="ECO:0007669"/>
    <property type="project" value="InterPro"/>
</dbReference>
<evidence type="ECO:0000259" key="8">
    <source>
        <dbReference type="Pfam" id="PF01694"/>
    </source>
</evidence>
<reference evidence="9" key="1">
    <citation type="submission" date="2024-05" db="EMBL/GenBank/DDBJ databases">
        <title>Campylobacter coli isolated from environmental waters in Slovenia.</title>
        <authorList>
            <person name="Zautner A.E."/>
            <person name="Bunk B."/>
            <person name="Riedel T."/>
            <person name="Sproeer C."/>
        </authorList>
    </citation>
    <scope>NUCLEOTIDE SEQUENCE</scope>
    <source>
        <strain evidence="9">CCS1377</strain>
    </source>
</reference>
<feature type="domain" description="Peptidase S54 rhomboid" evidence="8">
    <location>
        <begin position="36"/>
        <end position="170"/>
    </location>
</feature>
<evidence type="ECO:0000256" key="3">
    <source>
        <dbReference type="ARBA" id="ARBA00022692"/>
    </source>
</evidence>
<evidence type="ECO:0000313" key="9">
    <source>
        <dbReference type="EMBL" id="XBJ28531.1"/>
    </source>
</evidence>
<name>A0AAU7E5P7_9BACT</name>
<evidence type="ECO:0000256" key="4">
    <source>
        <dbReference type="ARBA" id="ARBA00022801"/>
    </source>
</evidence>
<dbReference type="PANTHER" id="PTHR43731:SF14">
    <property type="entry name" value="PRESENILIN-ASSOCIATED RHOMBOID-LIKE PROTEIN, MITOCHONDRIAL"/>
    <property type="match status" value="1"/>
</dbReference>
<dbReference type="EC" id="3.4.21.105" evidence="9"/>
<evidence type="ECO:0000256" key="2">
    <source>
        <dbReference type="ARBA" id="ARBA00009045"/>
    </source>
</evidence>
<proteinExistence type="inferred from homology"/>
<accession>A0AAU7E5P7</accession>
<dbReference type="EMBL" id="CP155620">
    <property type="protein sequence ID" value="XBJ28531.1"/>
    <property type="molecule type" value="Genomic_DNA"/>
</dbReference>
<dbReference type="InterPro" id="IPR035952">
    <property type="entry name" value="Rhomboid-like_sf"/>
</dbReference>
<evidence type="ECO:0000256" key="6">
    <source>
        <dbReference type="ARBA" id="ARBA00023136"/>
    </source>
</evidence>
<evidence type="ECO:0000256" key="7">
    <source>
        <dbReference type="SAM" id="Phobius"/>
    </source>
</evidence>
<dbReference type="PANTHER" id="PTHR43731">
    <property type="entry name" value="RHOMBOID PROTEASE"/>
    <property type="match status" value="1"/>
</dbReference>
<dbReference type="GO" id="GO:0006508">
    <property type="term" value="P:proteolysis"/>
    <property type="evidence" value="ECO:0007669"/>
    <property type="project" value="UniProtKB-KW"/>
</dbReference>
<feature type="transmembrane region" description="Helical" evidence="7">
    <location>
        <begin position="105"/>
        <end position="123"/>
    </location>
</feature>
<feature type="transmembrane region" description="Helical" evidence="7">
    <location>
        <begin position="36"/>
        <end position="55"/>
    </location>
</feature>
<dbReference type="Pfam" id="PF01694">
    <property type="entry name" value="Rhomboid"/>
    <property type="match status" value="1"/>
</dbReference>
<dbReference type="InterPro" id="IPR050925">
    <property type="entry name" value="Rhomboid_protease_S54"/>
</dbReference>
<comment type="subcellular location">
    <subcellularLocation>
        <location evidence="1">Membrane</location>
        <topology evidence="1">Multi-pass membrane protein</topology>
    </subcellularLocation>
</comment>
<keyword evidence="3 7" id="KW-0812">Transmembrane</keyword>
<dbReference type="Gene3D" id="1.20.1540.10">
    <property type="entry name" value="Rhomboid-like"/>
    <property type="match status" value="1"/>
</dbReference>
<keyword evidence="6 7" id="KW-0472">Membrane</keyword>
<dbReference type="AlphaFoldDB" id="A0AAU7E5P7"/>
<feature type="transmembrane region" description="Helical" evidence="7">
    <location>
        <begin position="130"/>
        <end position="147"/>
    </location>
</feature>
<dbReference type="InterPro" id="IPR022764">
    <property type="entry name" value="Peptidase_S54_rhomboid_dom"/>
</dbReference>
<dbReference type="SUPFAM" id="SSF144091">
    <property type="entry name" value="Rhomboid-like"/>
    <property type="match status" value="1"/>
</dbReference>
<evidence type="ECO:0000256" key="5">
    <source>
        <dbReference type="ARBA" id="ARBA00022989"/>
    </source>
</evidence>
<dbReference type="GO" id="GO:0016020">
    <property type="term" value="C:membrane"/>
    <property type="evidence" value="ECO:0007669"/>
    <property type="project" value="UniProtKB-SubCell"/>
</dbReference>
<comment type="similarity">
    <text evidence="2">Belongs to the peptidase S54 family.</text>
</comment>
<protein>
    <submittedName>
        <fullName evidence="9">Rhomboid family intramembrane serine protease</fullName>
        <ecNumber evidence="9">3.4.21.105</ecNumber>
    </submittedName>
</protein>
<organism evidence="9">
    <name type="scientific">Campylobacter sp. CCS1377</name>
    <dbReference type="NCBI Taxonomy" id="3158229"/>
    <lineage>
        <taxon>Bacteria</taxon>
        <taxon>Pseudomonadati</taxon>
        <taxon>Campylobacterota</taxon>
        <taxon>Epsilonproteobacteria</taxon>
        <taxon>Campylobacterales</taxon>
        <taxon>Campylobacteraceae</taxon>
        <taxon>Campylobacter</taxon>
    </lineage>
</organism>
<feature type="transmembrane region" description="Helical" evidence="7">
    <location>
        <begin position="76"/>
        <end position="99"/>
    </location>
</feature>
<keyword evidence="5 7" id="KW-1133">Transmembrane helix</keyword>
<keyword evidence="4 9" id="KW-0378">Hydrolase</keyword>